<dbReference type="EMBL" id="BPPX01000038">
    <property type="protein sequence ID" value="GJC89110.1"/>
    <property type="molecule type" value="Genomic_DNA"/>
</dbReference>
<dbReference type="AlphaFoldDB" id="A0AA37LXG8"/>
<proteinExistence type="predicted"/>
<feature type="region of interest" description="Disordered" evidence="1">
    <location>
        <begin position="68"/>
        <end position="104"/>
    </location>
</feature>
<evidence type="ECO:0000313" key="3">
    <source>
        <dbReference type="Proteomes" id="UP001055172"/>
    </source>
</evidence>
<evidence type="ECO:0000313" key="2">
    <source>
        <dbReference type="EMBL" id="GJC89110.1"/>
    </source>
</evidence>
<reference evidence="2 3" key="1">
    <citation type="submission" date="2021-07" db="EMBL/GenBank/DDBJ databases">
        <title>Genome data of Colletotrichum spaethianum.</title>
        <authorList>
            <person name="Utami Y.D."/>
            <person name="Hiruma K."/>
        </authorList>
    </citation>
    <scope>NUCLEOTIDE SEQUENCE [LARGE SCALE GENOMIC DNA]</scope>
    <source>
        <strain evidence="2 3">MAFF 242679</strain>
    </source>
</reference>
<dbReference type="Proteomes" id="UP001055172">
    <property type="component" value="Unassembled WGS sequence"/>
</dbReference>
<accession>A0AA37LXG8</accession>
<sequence>MDYAASATSPLSHQQLVIKRCHPCPIVHNEDTTIYMKRWPQVSEILVQSGHRTDSVYAPNKTRYPAQKPVVRKGAHQQQVQPSRPPRMAAEREPGPGASRLHHHARGDVLACRLKHGRIPKLAVS</sequence>
<organism evidence="2 3">
    <name type="scientific">Colletotrichum liriopes</name>
    <dbReference type="NCBI Taxonomy" id="708192"/>
    <lineage>
        <taxon>Eukaryota</taxon>
        <taxon>Fungi</taxon>
        <taxon>Dikarya</taxon>
        <taxon>Ascomycota</taxon>
        <taxon>Pezizomycotina</taxon>
        <taxon>Sordariomycetes</taxon>
        <taxon>Hypocreomycetidae</taxon>
        <taxon>Glomerellales</taxon>
        <taxon>Glomerellaceae</taxon>
        <taxon>Colletotrichum</taxon>
        <taxon>Colletotrichum spaethianum species complex</taxon>
    </lineage>
</organism>
<name>A0AA37LXG8_9PEZI</name>
<protein>
    <submittedName>
        <fullName evidence="2">Uncharacterized protein</fullName>
    </submittedName>
</protein>
<comment type="caution">
    <text evidence="2">The sequence shown here is derived from an EMBL/GenBank/DDBJ whole genome shotgun (WGS) entry which is preliminary data.</text>
</comment>
<keyword evidence="3" id="KW-1185">Reference proteome</keyword>
<evidence type="ECO:0000256" key="1">
    <source>
        <dbReference type="SAM" id="MobiDB-lite"/>
    </source>
</evidence>
<gene>
    <name evidence="2" type="ORF">ColLi_11948</name>
</gene>